<keyword evidence="3" id="KW-1185">Reference proteome</keyword>
<accession>A0A2I0JUQ7</accession>
<feature type="compositionally biased region" description="Polar residues" evidence="1">
    <location>
        <begin position="1"/>
        <end position="12"/>
    </location>
</feature>
<evidence type="ECO:0000256" key="1">
    <source>
        <dbReference type="SAM" id="MobiDB-lite"/>
    </source>
</evidence>
<feature type="region of interest" description="Disordered" evidence="1">
    <location>
        <begin position="1"/>
        <end position="86"/>
    </location>
</feature>
<protein>
    <submittedName>
        <fullName evidence="2">Uncharacterized protein</fullName>
    </submittedName>
</protein>
<reference evidence="2 3" key="1">
    <citation type="submission" date="2017-11" db="EMBL/GenBank/DDBJ databases">
        <title>De-novo sequencing of pomegranate (Punica granatum L.) genome.</title>
        <authorList>
            <person name="Akparov Z."/>
            <person name="Amiraslanov A."/>
            <person name="Hajiyeva S."/>
            <person name="Abbasov M."/>
            <person name="Kaur K."/>
            <person name="Hamwieh A."/>
            <person name="Solovyev V."/>
            <person name="Salamov A."/>
            <person name="Braich B."/>
            <person name="Kosarev P."/>
            <person name="Mahmoud A."/>
            <person name="Hajiyev E."/>
            <person name="Babayeva S."/>
            <person name="Izzatullayeva V."/>
            <person name="Mammadov A."/>
            <person name="Mammadov A."/>
            <person name="Sharifova S."/>
            <person name="Ojaghi J."/>
            <person name="Eynullazada K."/>
            <person name="Bayramov B."/>
            <person name="Abdulazimova A."/>
            <person name="Shahmuradov I."/>
        </authorList>
    </citation>
    <scope>NUCLEOTIDE SEQUENCE [LARGE SCALE GENOMIC DNA]</scope>
    <source>
        <strain evidence="3">cv. AG2017</strain>
        <tissue evidence="2">Leaf</tissue>
    </source>
</reference>
<name>A0A2I0JUQ7_PUNGR</name>
<evidence type="ECO:0000313" key="3">
    <source>
        <dbReference type="Proteomes" id="UP000233551"/>
    </source>
</evidence>
<sequence>MDSSSGKFNGSTAARGEAEQQHRDDKESRRTLQQRPAQEARGSNSGEQHSSGEFEGSPEVCPRELGPATRPLISREAGGDRMVPSR</sequence>
<feature type="compositionally biased region" description="Basic and acidic residues" evidence="1">
    <location>
        <begin position="16"/>
        <end position="30"/>
    </location>
</feature>
<dbReference type="EMBL" id="PGOL01001258">
    <property type="protein sequence ID" value="PKI59630.1"/>
    <property type="molecule type" value="Genomic_DNA"/>
</dbReference>
<dbReference type="Proteomes" id="UP000233551">
    <property type="component" value="Unassembled WGS sequence"/>
</dbReference>
<dbReference type="AlphaFoldDB" id="A0A2I0JUQ7"/>
<evidence type="ECO:0000313" key="2">
    <source>
        <dbReference type="EMBL" id="PKI59630.1"/>
    </source>
</evidence>
<proteinExistence type="predicted"/>
<feature type="compositionally biased region" description="Polar residues" evidence="1">
    <location>
        <begin position="31"/>
        <end position="51"/>
    </location>
</feature>
<comment type="caution">
    <text evidence="2">The sequence shown here is derived from an EMBL/GenBank/DDBJ whole genome shotgun (WGS) entry which is preliminary data.</text>
</comment>
<gene>
    <name evidence="2" type="ORF">CRG98_019967</name>
</gene>
<organism evidence="2 3">
    <name type="scientific">Punica granatum</name>
    <name type="common">Pomegranate</name>
    <dbReference type="NCBI Taxonomy" id="22663"/>
    <lineage>
        <taxon>Eukaryota</taxon>
        <taxon>Viridiplantae</taxon>
        <taxon>Streptophyta</taxon>
        <taxon>Embryophyta</taxon>
        <taxon>Tracheophyta</taxon>
        <taxon>Spermatophyta</taxon>
        <taxon>Magnoliopsida</taxon>
        <taxon>eudicotyledons</taxon>
        <taxon>Gunneridae</taxon>
        <taxon>Pentapetalae</taxon>
        <taxon>rosids</taxon>
        <taxon>malvids</taxon>
        <taxon>Myrtales</taxon>
        <taxon>Lythraceae</taxon>
        <taxon>Punica</taxon>
    </lineage>
</organism>